<dbReference type="AlphaFoldDB" id="A0A132MN67"/>
<keyword evidence="3" id="KW-1185">Reference proteome</keyword>
<evidence type="ECO:0000313" key="2">
    <source>
        <dbReference type="EMBL" id="KWW99302.1"/>
    </source>
</evidence>
<dbReference type="Gene3D" id="1.10.260.40">
    <property type="entry name" value="lambda repressor-like DNA-binding domains"/>
    <property type="match status" value="1"/>
</dbReference>
<proteinExistence type="predicted"/>
<reference evidence="3" key="1">
    <citation type="submission" date="2015-04" db="EMBL/GenBank/DDBJ databases">
        <title>Physiological reanalysis, assessment of diazotrophy, and genome sequences of multiple isolates of Streptomyces thermoautotrophicus.</title>
        <authorList>
            <person name="MacKellar D.C."/>
            <person name="Lieber L."/>
            <person name="Norman J."/>
            <person name="Bolger A."/>
            <person name="Tobin C."/>
            <person name="Murray J.W."/>
            <person name="Chang R."/>
            <person name="Ford T."/>
            <person name="Nguyen P.Q."/>
            <person name="Woodward J."/>
            <person name="Permingeat H."/>
            <person name="Joshi N.S."/>
            <person name="Silver P.A."/>
            <person name="Usadel B."/>
            <person name="Rutherford A.W."/>
            <person name="Friesen M."/>
            <person name="Prell J."/>
        </authorList>
    </citation>
    <scope>NUCLEOTIDE SEQUENCE [LARGE SCALE GENOMIC DNA]</scope>
    <source>
        <strain evidence="3">H1</strain>
    </source>
</reference>
<dbReference type="InterPro" id="IPR001387">
    <property type="entry name" value="Cro/C1-type_HTH"/>
</dbReference>
<name>A0A132MN67_9ACTN</name>
<sequence length="279" mass="31107">MDELVGKSCGERIKFFRERAGMSRPVLGGLVGRSAEWVKAVETSRLRPPRLPMLIRIAQVLGVNDLADLTGEQRMLLSYTKSAHEALPKISEALTSYPIDLRDTEPVPAADLAARVRQAWDLWHGVRNQRTAIAVVLPGLLHDARVSARLLDGVERRRALRALAEIYHLAQLFLSFQPVPELIHLTGDRAMQADRLRLASMPSATRRSFHLIETARAYSLRNEHVATVHLLKNAYDESPDTIRFNLFARSIVLELSEAGGATIRDDVLDLKEKLGLSAA</sequence>
<evidence type="ECO:0000313" key="3">
    <source>
        <dbReference type="Proteomes" id="UP000070188"/>
    </source>
</evidence>
<comment type="caution">
    <text evidence="2">The sequence shown here is derived from an EMBL/GenBank/DDBJ whole genome shotgun (WGS) entry which is preliminary data.</text>
</comment>
<dbReference type="InterPro" id="IPR010982">
    <property type="entry name" value="Lambda_DNA-bd_dom_sf"/>
</dbReference>
<dbReference type="Pfam" id="PF13560">
    <property type="entry name" value="HTH_31"/>
    <property type="match status" value="1"/>
</dbReference>
<dbReference type="CDD" id="cd00093">
    <property type="entry name" value="HTH_XRE"/>
    <property type="match status" value="1"/>
</dbReference>
<feature type="domain" description="HTH cro/C1-type" evidence="1">
    <location>
        <begin position="13"/>
        <end position="69"/>
    </location>
</feature>
<protein>
    <submittedName>
        <fullName evidence="2">Putative transcriptional regulator</fullName>
    </submittedName>
</protein>
<dbReference type="PROSITE" id="PS50943">
    <property type="entry name" value="HTH_CROC1"/>
    <property type="match status" value="1"/>
</dbReference>
<evidence type="ECO:0000259" key="1">
    <source>
        <dbReference type="PROSITE" id="PS50943"/>
    </source>
</evidence>
<gene>
    <name evidence="2" type="ORF">LI90_936</name>
</gene>
<dbReference type="PATRIC" id="fig|1469144.10.peg.1054"/>
<dbReference type="EMBL" id="LAXD01000001">
    <property type="protein sequence ID" value="KWW99302.1"/>
    <property type="molecule type" value="Genomic_DNA"/>
</dbReference>
<organism evidence="2 3">
    <name type="scientific">Carbonactinospora thermoautotrophica</name>
    <dbReference type="NCBI Taxonomy" id="1469144"/>
    <lineage>
        <taxon>Bacteria</taxon>
        <taxon>Bacillati</taxon>
        <taxon>Actinomycetota</taxon>
        <taxon>Actinomycetes</taxon>
        <taxon>Kitasatosporales</taxon>
        <taxon>Carbonactinosporaceae</taxon>
        <taxon>Carbonactinospora</taxon>
    </lineage>
</organism>
<dbReference type="Proteomes" id="UP000070188">
    <property type="component" value="Unassembled WGS sequence"/>
</dbReference>
<dbReference type="GO" id="GO:0003677">
    <property type="term" value="F:DNA binding"/>
    <property type="evidence" value="ECO:0007669"/>
    <property type="project" value="InterPro"/>
</dbReference>
<dbReference type="STRING" id="1469144.LI90_936"/>
<dbReference type="SUPFAM" id="SSF47413">
    <property type="entry name" value="lambda repressor-like DNA-binding domains"/>
    <property type="match status" value="1"/>
</dbReference>
<dbReference type="RefSeq" id="WP_244884175.1">
    <property type="nucleotide sequence ID" value="NZ_LAXD01000001.1"/>
</dbReference>
<accession>A0A132MN67</accession>